<evidence type="ECO:0000313" key="2">
    <source>
        <dbReference type="EMBL" id="ESP01043.1"/>
    </source>
</evidence>
<name>V4AUQ7_LOTGI</name>
<dbReference type="RefSeq" id="XP_009048308.1">
    <property type="nucleotide sequence ID" value="XM_009050060.1"/>
</dbReference>
<accession>V4AUQ7</accession>
<dbReference type="OMA" id="YNCVELE"/>
<sequence>MDSGDDIFLTQSVFTPEETVRDDFQYRSGEPLCEKDIEKKTEVAGRKKTTAMKENLLLPASCLYMPLLRMDKECLNTALKYFIFEARKQNGSEYPANSIYALYAAIQSSLRENRVVINLFEDNEFREARKCLDAAMRNLSKKGLGISNRKMTKIISSDEEDLLWKNGAEFRLARWKGTPRLFSKPQITGPHVDEKGRRYILYNDVSKTNHGGLKDHKVPKEVRAYENNQPSRC</sequence>
<dbReference type="GeneID" id="20242219"/>
<dbReference type="PANTHER" id="PTHR21446">
    <property type="entry name" value="DUF3504 DOMAIN-CONTAINING PROTEIN"/>
    <property type="match status" value="1"/>
</dbReference>
<reference evidence="2 3" key="1">
    <citation type="journal article" date="2013" name="Nature">
        <title>Insights into bilaterian evolution from three spiralian genomes.</title>
        <authorList>
            <person name="Simakov O."/>
            <person name="Marletaz F."/>
            <person name="Cho S.J."/>
            <person name="Edsinger-Gonzales E."/>
            <person name="Havlak P."/>
            <person name="Hellsten U."/>
            <person name="Kuo D.H."/>
            <person name="Larsson T."/>
            <person name="Lv J."/>
            <person name="Arendt D."/>
            <person name="Savage R."/>
            <person name="Osoegawa K."/>
            <person name="de Jong P."/>
            <person name="Grimwood J."/>
            <person name="Chapman J.A."/>
            <person name="Shapiro H."/>
            <person name="Aerts A."/>
            <person name="Otillar R.P."/>
            <person name="Terry A.Y."/>
            <person name="Boore J.L."/>
            <person name="Grigoriev I.V."/>
            <person name="Lindberg D.R."/>
            <person name="Seaver E.C."/>
            <person name="Weisblat D.A."/>
            <person name="Putnam N.H."/>
            <person name="Rokhsar D.S."/>
        </authorList>
    </citation>
    <scope>NUCLEOTIDE SEQUENCE [LARGE SCALE GENOMIC DNA]</scope>
</reference>
<dbReference type="OrthoDB" id="6146869at2759"/>
<dbReference type="CTD" id="20242219"/>
<dbReference type="InterPro" id="IPR057926">
    <property type="entry name" value="QRICH1_dom"/>
</dbReference>
<dbReference type="HOGENOM" id="CLU_1191047_0_0_1"/>
<dbReference type="PANTHER" id="PTHR21446:SF12">
    <property type="entry name" value="POTASSIUM CHANNEL TETRAMERIZATION DOMAIN CONTAINING 1"/>
    <property type="match status" value="1"/>
</dbReference>
<dbReference type="AlphaFoldDB" id="V4AUQ7"/>
<dbReference type="EMBL" id="KB200576">
    <property type="protein sequence ID" value="ESP01043.1"/>
    <property type="molecule type" value="Genomic_DNA"/>
</dbReference>
<gene>
    <name evidence="2" type="ORF">LOTGIDRAFT_172875</name>
</gene>
<organism evidence="2 3">
    <name type="scientific">Lottia gigantea</name>
    <name type="common">Giant owl limpet</name>
    <dbReference type="NCBI Taxonomy" id="225164"/>
    <lineage>
        <taxon>Eukaryota</taxon>
        <taxon>Metazoa</taxon>
        <taxon>Spiralia</taxon>
        <taxon>Lophotrochozoa</taxon>
        <taxon>Mollusca</taxon>
        <taxon>Gastropoda</taxon>
        <taxon>Patellogastropoda</taxon>
        <taxon>Lottioidea</taxon>
        <taxon>Lottiidae</taxon>
        <taxon>Lottia</taxon>
    </lineage>
</organism>
<protein>
    <recommendedName>
        <fullName evidence="1">QRICH1-like domain-containing protein</fullName>
    </recommendedName>
</protein>
<proteinExistence type="predicted"/>
<evidence type="ECO:0000259" key="1">
    <source>
        <dbReference type="Pfam" id="PF25561"/>
    </source>
</evidence>
<dbReference type="KEGG" id="lgi:LOTGIDRAFT_172875"/>
<feature type="domain" description="QRICH1-like" evidence="1">
    <location>
        <begin position="62"/>
        <end position="138"/>
    </location>
</feature>
<dbReference type="Proteomes" id="UP000030746">
    <property type="component" value="Unassembled WGS sequence"/>
</dbReference>
<dbReference type="InterPro" id="IPR052787">
    <property type="entry name" value="MAVS"/>
</dbReference>
<evidence type="ECO:0000313" key="3">
    <source>
        <dbReference type="Proteomes" id="UP000030746"/>
    </source>
</evidence>
<dbReference type="Pfam" id="PF25561">
    <property type="entry name" value="QRICH1"/>
    <property type="match status" value="1"/>
</dbReference>
<keyword evidence="3" id="KW-1185">Reference proteome</keyword>